<dbReference type="AlphaFoldDB" id="A0A494YWK7"/>
<comment type="caution">
    <text evidence="3">The sequence shown here is derived from an EMBL/GenBank/DDBJ whole genome shotgun (WGS) entry which is preliminary data.</text>
</comment>
<keyword evidence="1" id="KW-0812">Transmembrane</keyword>
<organism evidence="3 4">
    <name type="scientific">Ureibacillus endophyticus</name>
    <dbReference type="NCBI Taxonomy" id="1978490"/>
    <lineage>
        <taxon>Bacteria</taxon>
        <taxon>Bacillati</taxon>
        <taxon>Bacillota</taxon>
        <taxon>Bacilli</taxon>
        <taxon>Bacillales</taxon>
        <taxon>Caryophanaceae</taxon>
        <taxon>Ureibacillus</taxon>
    </lineage>
</organism>
<keyword evidence="3" id="KW-0482">Metalloprotease</keyword>
<feature type="domain" description="CAAX prenyl protease 2/Lysostaphin resistance protein A-like" evidence="2">
    <location>
        <begin position="115"/>
        <end position="217"/>
    </location>
</feature>
<keyword evidence="1" id="KW-1133">Transmembrane helix</keyword>
<reference evidence="3 4" key="1">
    <citation type="journal article" date="2016" name="Antonie Van Leeuwenhoek">
        <title>Lysinibacillus endophyticus sp. nov., an indole-3-acetic acid producing endophytic bacterium isolated from corn root (Zea mays cv. Xinken-5).</title>
        <authorList>
            <person name="Yu J."/>
            <person name="Guan X."/>
            <person name="Liu C."/>
            <person name="Xiang W."/>
            <person name="Yu Z."/>
            <person name="Liu X."/>
            <person name="Wang G."/>
        </authorList>
    </citation>
    <scope>NUCLEOTIDE SEQUENCE [LARGE SCALE GENOMIC DNA]</scope>
    <source>
        <strain evidence="3 4">DSM 100506</strain>
    </source>
</reference>
<dbReference type="GO" id="GO:0006508">
    <property type="term" value="P:proteolysis"/>
    <property type="evidence" value="ECO:0007669"/>
    <property type="project" value="UniProtKB-KW"/>
</dbReference>
<keyword evidence="3" id="KW-0378">Hydrolase</keyword>
<name>A0A494YWK7_9BACL</name>
<feature type="transmembrane region" description="Helical" evidence="1">
    <location>
        <begin position="34"/>
        <end position="51"/>
    </location>
</feature>
<feature type="transmembrane region" description="Helical" evidence="1">
    <location>
        <begin position="111"/>
        <end position="129"/>
    </location>
</feature>
<dbReference type="InterPro" id="IPR003675">
    <property type="entry name" value="Rce1/LyrA-like_dom"/>
</dbReference>
<protein>
    <submittedName>
        <fullName evidence="3">CPBP family intramembrane metalloprotease</fullName>
    </submittedName>
</protein>
<dbReference type="RefSeq" id="WP_121215389.1">
    <property type="nucleotide sequence ID" value="NZ_RBZN01000041.1"/>
</dbReference>
<feature type="transmembrane region" description="Helical" evidence="1">
    <location>
        <begin position="12"/>
        <end position="28"/>
    </location>
</feature>
<evidence type="ECO:0000259" key="2">
    <source>
        <dbReference type="Pfam" id="PF02517"/>
    </source>
</evidence>
<dbReference type="PANTHER" id="PTHR35797">
    <property type="entry name" value="PROTEASE-RELATED"/>
    <property type="match status" value="1"/>
</dbReference>
<feature type="transmembrane region" description="Helical" evidence="1">
    <location>
        <begin position="233"/>
        <end position="256"/>
    </location>
</feature>
<dbReference type="InterPro" id="IPR042150">
    <property type="entry name" value="MmRce1-like"/>
</dbReference>
<evidence type="ECO:0000256" key="1">
    <source>
        <dbReference type="SAM" id="Phobius"/>
    </source>
</evidence>
<sequence length="271" mass="30569">MFTNLSDLQKSGFFIALVLMIASLFGVLKITPEVYMFAPMIALVIMFFVITRDGYRKKEWSTLGLHRTGKGLWLFCILVPFVCLGCAYFITWSTPYASPFVPEEAGSIWTVVMKVIILFIFHTVTSSLGEELGWRGYLLPKLITFGWKKAVLLTGFIHAIFHIPLMLAGLYHSEGNPMIIYPLMIVQTIIGGVLFGYVRLKTNSVWPAAILHSAHNVTWALCREFTQVQSDLAYYIGGENGLIMIVLYGTIACWILQKANINQLPKKQLNM</sequence>
<keyword evidence="1" id="KW-0472">Membrane</keyword>
<feature type="transmembrane region" description="Helical" evidence="1">
    <location>
        <begin position="150"/>
        <end position="172"/>
    </location>
</feature>
<dbReference type="PANTHER" id="PTHR35797:SF1">
    <property type="entry name" value="PROTEASE"/>
    <property type="match status" value="1"/>
</dbReference>
<dbReference type="EMBL" id="RBZN01000041">
    <property type="protein sequence ID" value="RKQ14599.1"/>
    <property type="molecule type" value="Genomic_DNA"/>
</dbReference>
<dbReference type="GO" id="GO:0004175">
    <property type="term" value="F:endopeptidase activity"/>
    <property type="evidence" value="ECO:0007669"/>
    <property type="project" value="UniProtKB-ARBA"/>
</dbReference>
<gene>
    <name evidence="3" type="ORF">D8M03_13685</name>
</gene>
<keyword evidence="4" id="KW-1185">Reference proteome</keyword>
<evidence type="ECO:0000313" key="3">
    <source>
        <dbReference type="EMBL" id="RKQ14599.1"/>
    </source>
</evidence>
<feature type="transmembrane region" description="Helical" evidence="1">
    <location>
        <begin position="72"/>
        <end position="91"/>
    </location>
</feature>
<dbReference type="GO" id="GO:0080120">
    <property type="term" value="P:CAAX-box protein maturation"/>
    <property type="evidence" value="ECO:0007669"/>
    <property type="project" value="UniProtKB-ARBA"/>
</dbReference>
<dbReference type="GO" id="GO:0008237">
    <property type="term" value="F:metallopeptidase activity"/>
    <property type="evidence" value="ECO:0007669"/>
    <property type="project" value="UniProtKB-KW"/>
</dbReference>
<dbReference type="Proteomes" id="UP000272238">
    <property type="component" value="Unassembled WGS sequence"/>
</dbReference>
<accession>A0A494YWK7</accession>
<proteinExistence type="predicted"/>
<keyword evidence="3" id="KW-0645">Protease</keyword>
<dbReference type="OrthoDB" id="9777755at2"/>
<evidence type="ECO:0000313" key="4">
    <source>
        <dbReference type="Proteomes" id="UP000272238"/>
    </source>
</evidence>
<feature type="transmembrane region" description="Helical" evidence="1">
    <location>
        <begin position="178"/>
        <end position="198"/>
    </location>
</feature>
<dbReference type="Pfam" id="PF02517">
    <property type="entry name" value="Rce1-like"/>
    <property type="match status" value="1"/>
</dbReference>